<dbReference type="OrthoDB" id="167889at2759"/>
<feature type="compositionally biased region" description="Polar residues" evidence="2">
    <location>
        <begin position="94"/>
        <end position="105"/>
    </location>
</feature>
<dbReference type="Proteomes" id="UP000053237">
    <property type="component" value="Unassembled WGS sequence"/>
</dbReference>
<feature type="region of interest" description="Disordered" evidence="2">
    <location>
        <begin position="952"/>
        <end position="990"/>
    </location>
</feature>
<dbReference type="AlphaFoldDB" id="A0A024GLZ2"/>
<reference evidence="3 4" key="1">
    <citation type="submission" date="2012-05" db="EMBL/GenBank/DDBJ databases">
        <title>Recombination and specialization in a pathogen metapopulation.</title>
        <authorList>
            <person name="Gardiner A."/>
            <person name="Kemen E."/>
            <person name="Schultz-Larsen T."/>
            <person name="MacLean D."/>
            <person name="Van Oosterhout C."/>
            <person name="Jones J.D.G."/>
        </authorList>
    </citation>
    <scope>NUCLEOTIDE SEQUENCE [LARGE SCALE GENOMIC DNA]</scope>
    <source>
        <strain evidence="3 4">Ac Nc2</strain>
    </source>
</reference>
<organism evidence="3 4">
    <name type="scientific">Albugo candida</name>
    <dbReference type="NCBI Taxonomy" id="65357"/>
    <lineage>
        <taxon>Eukaryota</taxon>
        <taxon>Sar</taxon>
        <taxon>Stramenopiles</taxon>
        <taxon>Oomycota</taxon>
        <taxon>Peronosporomycetes</taxon>
        <taxon>Albuginales</taxon>
        <taxon>Albuginaceae</taxon>
        <taxon>Albugo</taxon>
    </lineage>
</organism>
<evidence type="ECO:0000313" key="4">
    <source>
        <dbReference type="Proteomes" id="UP000053237"/>
    </source>
</evidence>
<dbReference type="EMBL" id="CAIX01000166">
    <property type="protein sequence ID" value="CCI47352.1"/>
    <property type="molecule type" value="Genomic_DNA"/>
</dbReference>
<comment type="caution">
    <text evidence="3">The sequence shown here is derived from an EMBL/GenBank/DDBJ whole genome shotgun (WGS) entry which is preliminary data.</text>
</comment>
<feature type="region of interest" description="Disordered" evidence="2">
    <location>
        <begin position="1"/>
        <end position="51"/>
    </location>
</feature>
<name>A0A024GLZ2_9STRA</name>
<keyword evidence="1" id="KW-0175">Coiled coil</keyword>
<keyword evidence="4" id="KW-1185">Reference proteome</keyword>
<feature type="compositionally biased region" description="Polar residues" evidence="2">
    <location>
        <begin position="12"/>
        <end position="23"/>
    </location>
</feature>
<sequence length="1048" mass="116220">MPSLIIREGASSEPTTEAIQQSERSVKQEKRYSFTPSSSPPDPTVKPRSASVLVSPRVRQFQLHDYDSIHFAKKKLSVASSDGTFSAESAGESPKSSTTGPSSAVNGPFLTGPLAKEFRHPEPFDILSPRSRERDEIRKIDLHATGLLFPPAPAFSSSNEMEFYHLSYLPDQQIHSCTSTINHTIQCNTSESEAPAEHKDSSSLHVSHQESAASIHCALQETVEYETLARHSDEKVTHQSDPNVFSSSTFQLSSHDELSNRASIPVTARTINDNEPFDNEFGEQRVVSSIVARDVAFHDTFDRVTVGMLDAMKSLLPHTDEKMTHAQVELTCIVRKVQTQLEILNSASQRIRTDFEQNTRRLVQTSEEKRFAEAKVEHLEQMIEQVKKERDSLQQQLSQSQGKENQFIRSTLSNFECCISDSRIQSLDLLSSLQKDVTSLYSAVGAIPSLVEKTDEIQKAQAEAHTTFSRVRSTNFEDIMHRNHSDTNSTKGSDSSGGTNWRLYITVVLVGVTFWCITLSSIYILFQYALMPQMHQQGKFTGVVATKSTQNSMIQASMSGIKVSDPFLHHDGESSGDEMCIADPERFNPTATSCSGIVAKKTLPIKNMDSEQLEGRYQATNDDDVSKSHVSKDEQILQSKLQWQQTLFIALGHFHDQFFSQTKSHLLNFKSSWSWHPDLSEQLFRALGRLTHALKALTGTYSSIINGNVTKHEISGDGMSGELVNNQPDNLNPESDNTSIDSLLNVHSNSSIATLMHSFVNEEDSEANLTRRSTHTVSQILVDGLRNKNTKVNKGLGLSEEGCTEKNPICTWYDFFTIYTVPVKISAVKDQADRVYDLNKMGSKKSVVSHVKIRTTWDNKSICSFSDQPVSHRLPDDTFSPRSYDQRTTNVKAAMRGDKLALDEGSDDQALPDKSNAISALKGQNLDDIWRGEGLDKWQSVNVYKTTLQKDLSSASAEGDEEESSQIVEKRFDSDGSSTAMSLSGETEQSYCPLKTPFPTNAKELCSTSSPALVSETELSGAPITKPIGAIGNLAASLVSMVRDPDQH</sequence>
<feature type="region of interest" description="Disordered" evidence="2">
    <location>
        <begin position="84"/>
        <end position="114"/>
    </location>
</feature>
<dbReference type="STRING" id="65357.A0A024GLZ2"/>
<accession>A0A024GLZ2</accession>
<evidence type="ECO:0000256" key="1">
    <source>
        <dbReference type="SAM" id="Coils"/>
    </source>
</evidence>
<evidence type="ECO:0000313" key="3">
    <source>
        <dbReference type="EMBL" id="CCI47352.1"/>
    </source>
</evidence>
<evidence type="ECO:0000256" key="2">
    <source>
        <dbReference type="SAM" id="MobiDB-lite"/>
    </source>
</evidence>
<feature type="compositionally biased region" description="Polar residues" evidence="2">
    <location>
        <begin position="975"/>
        <end position="990"/>
    </location>
</feature>
<gene>
    <name evidence="3" type="ORF">BN9_083590</name>
</gene>
<dbReference type="InParanoid" id="A0A024GLZ2"/>
<proteinExistence type="predicted"/>
<protein>
    <submittedName>
        <fullName evidence="3">Uncharacterized protein</fullName>
    </submittedName>
</protein>
<feature type="coiled-coil region" evidence="1">
    <location>
        <begin position="362"/>
        <end position="403"/>
    </location>
</feature>